<evidence type="ECO:0000256" key="7">
    <source>
        <dbReference type="SAM" id="MobiDB-lite"/>
    </source>
</evidence>
<dbReference type="PROSITE" id="PS50895">
    <property type="entry name" value="SURF1"/>
    <property type="match status" value="1"/>
</dbReference>
<comment type="subcellular location">
    <subcellularLocation>
        <location evidence="6">Cell membrane</location>
        <topology evidence="6">Multi-pass membrane protein</topology>
    </subcellularLocation>
    <subcellularLocation>
        <location evidence="1">Membrane</location>
    </subcellularLocation>
</comment>
<feature type="transmembrane region" description="Helical" evidence="6">
    <location>
        <begin position="15"/>
        <end position="35"/>
    </location>
</feature>
<evidence type="ECO:0000256" key="4">
    <source>
        <dbReference type="ARBA" id="ARBA00022989"/>
    </source>
</evidence>
<feature type="transmembrane region" description="Helical" evidence="6">
    <location>
        <begin position="226"/>
        <end position="247"/>
    </location>
</feature>
<evidence type="ECO:0000256" key="3">
    <source>
        <dbReference type="ARBA" id="ARBA00022692"/>
    </source>
</evidence>
<organism evidence="8 9">
    <name type="scientific">Streptomyces thermolineatus</name>
    <dbReference type="NCBI Taxonomy" id="44033"/>
    <lineage>
        <taxon>Bacteria</taxon>
        <taxon>Bacillati</taxon>
        <taxon>Actinomycetota</taxon>
        <taxon>Actinomycetes</taxon>
        <taxon>Kitasatosporales</taxon>
        <taxon>Streptomycetaceae</taxon>
        <taxon>Streptomyces</taxon>
    </lineage>
</organism>
<evidence type="ECO:0000256" key="5">
    <source>
        <dbReference type="ARBA" id="ARBA00023136"/>
    </source>
</evidence>
<evidence type="ECO:0000256" key="1">
    <source>
        <dbReference type="ARBA" id="ARBA00004370"/>
    </source>
</evidence>
<dbReference type="EMBL" id="BAAATA010000005">
    <property type="protein sequence ID" value="GAA2478402.1"/>
    <property type="molecule type" value="Genomic_DNA"/>
</dbReference>
<dbReference type="PANTHER" id="PTHR23427:SF2">
    <property type="entry name" value="SURFEIT LOCUS PROTEIN 1"/>
    <property type="match status" value="1"/>
</dbReference>
<evidence type="ECO:0000256" key="6">
    <source>
        <dbReference type="RuleBase" id="RU363076"/>
    </source>
</evidence>
<dbReference type="Pfam" id="PF02104">
    <property type="entry name" value="SURF1"/>
    <property type="match status" value="1"/>
</dbReference>
<proteinExistence type="inferred from homology"/>
<evidence type="ECO:0000313" key="9">
    <source>
        <dbReference type="Proteomes" id="UP001501358"/>
    </source>
</evidence>
<name>A0ABN3L8P1_9ACTN</name>
<comment type="caution">
    <text evidence="8">The sequence shown here is derived from an EMBL/GenBank/DDBJ whole genome shotgun (WGS) entry which is preliminary data.</text>
</comment>
<keyword evidence="4 6" id="KW-1133">Transmembrane helix</keyword>
<keyword evidence="5 6" id="KW-0472">Membrane</keyword>
<comment type="similarity">
    <text evidence="2 6">Belongs to the SURF1 family.</text>
</comment>
<gene>
    <name evidence="8" type="ORF">GCM10010406_13180</name>
</gene>
<dbReference type="PANTHER" id="PTHR23427">
    <property type="entry name" value="SURFEIT LOCUS PROTEIN"/>
    <property type="match status" value="1"/>
</dbReference>
<protein>
    <recommendedName>
        <fullName evidence="6">SURF1-like protein</fullName>
    </recommendedName>
</protein>
<keyword evidence="3 6" id="KW-0812">Transmembrane</keyword>
<evidence type="ECO:0000256" key="2">
    <source>
        <dbReference type="ARBA" id="ARBA00007165"/>
    </source>
</evidence>
<keyword evidence="9" id="KW-1185">Reference proteome</keyword>
<keyword evidence="6" id="KW-1003">Cell membrane</keyword>
<dbReference type="Proteomes" id="UP001501358">
    <property type="component" value="Unassembled WGS sequence"/>
</dbReference>
<dbReference type="InterPro" id="IPR045214">
    <property type="entry name" value="Surf1/Surf4"/>
</dbReference>
<dbReference type="InterPro" id="IPR002994">
    <property type="entry name" value="Surf1/Shy1"/>
</dbReference>
<accession>A0ABN3L8P1</accession>
<feature type="region of interest" description="Disordered" evidence="7">
    <location>
        <begin position="197"/>
        <end position="220"/>
    </location>
</feature>
<sequence length="272" mass="30007">MYRRCVYRFLLSRQWVILTLVALLLIPGMIELGFWQMHRHERRVANNELIARNLADPAVPVTELSSPGAEVRREDVWRTVTATGRYDARHEVVVRQRTGADGASIGYYVLTPLRLDGGRAVLVNRGWIPAPGNLTQFPDVPQAPAGEVTVTGRLRADETTANSGIKDKPGMPDRQVMLINSEQRAAGLGAPVLGGYVELTGTEPEPSGEQPEPVPEPDHSGIGAHFAYALQWWLFAAMVPVGWVILVRRERKDLLAQRSAQEQRDGQPAPAG</sequence>
<reference evidence="8 9" key="1">
    <citation type="journal article" date="2019" name="Int. J. Syst. Evol. Microbiol.">
        <title>The Global Catalogue of Microorganisms (GCM) 10K type strain sequencing project: providing services to taxonomists for standard genome sequencing and annotation.</title>
        <authorList>
            <consortium name="The Broad Institute Genomics Platform"/>
            <consortium name="The Broad Institute Genome Sequencing Center for Infectious Disease"/>
            <person name="Wu L."/>
            <person name="Ma J."/>
        </authorList>
    </citation>
    <scope>NUCLEOTIDE SEQUENCE [LARGE SCALE GENOMIC DNA]</scope>
    <source>
        <strain evidence="8 9">JCM 6307</strain>
    </source>
</reference>
<evidence type="ECO:0000313" key="8">
    <source>
        <dbReference type="EMBL" id="GAA2478402.1"/>
    </source>
</evidence>
<dbReference type="CDD" id="cd06662">
    <property type="entry name" value="SURF1"/>
    <property type="match status" value="1"/>
</dbReference>